<dbReference type="PANTHER" id="PTHR34220">
    <property type="entry name" value="SENSOR HISTIDINE KINASE YPDA"/>
    <property type="match status" value="1"/>
</dbReference>
<dbReference type="PANTHER" id="PTHR34220:SF7">
    <property type="entry name" value="SENSOR HISTIDINE KINASE YPDA"/>
    <property type="match status" value="1"/>
</dbReference>
<reference evidence="3 4" key="1">
    <citation type="submission" date="2019-02" db="EMBL/GenBank/DDBJ databases">
        <title>Genomic Encyclopedia of Type Strains, Phase IV (KMG-IV): sequencing the most valuable type-strain genomes for metagenomic binning, comparative biology and taxonomic classification.</title>
        <authorList>
            <person name="Goeker M."/>
        </authorList>
    </citation>
    <scope>NUCLEOTIDE SEQUENCE [LARGE SCALE GENOMIC DNA]</scope>
    <source>
        <strain evidence="3 4">DSM 18116</strain>
    </source>
</reference>
<dbReference type="Gene3D" id="3.30.565.10">
    <property type="entry name" value="Histidine kinase-like ATPase, C-terminal domain"/>
    <property type="match status" value="1"/>
</dbReference>
<dbReference type="AlphaFoldDB" id="A0A4Q7MKY1"/>
<evidence type="ECO:0000313" key="4">
    <source>
        <dbReference type="Proteomes" id="UP000293874"/>
    </source>
</evidence>
<dbReference type="SUPFAM" id="SSF55874">
    <property type="entry name" value="ATPase domain of HSP90 chaperone/DNA topoisomerase II/histidine kinase"/>
    <property type="match status" value="1"/>
</dbReference>
<feature type="transmembrane region" description="Helical" evidence="1">
    <location>
        <begin position="42"/>
        <end position="61"/>
    </location>
</feature>
<keyword evidence="4" id="KW-1185">Reference proteome</keyword>
<dbReference type="GO" id="GO:0016020">
    <property type="term" value="C:membrane"/>
    <property type="evidence" value="ECO:0007669"/>
    <property type="project" value="InterPro"/>
</dbReference>
<feature type="transmembrane region" description="Helical" evidence="1">
    <location>
        <begin position="113"/>
        <end position="132"/>
    </location>
</feature>
<dbReference type="EMBL" id="SGXA01000003">
    <property type="protein sequence ID" value="RZS68944.1"/>
    <property type="molecule type" value="Genomic_DNA"/>
</dbReference>
<keyword evidence="1" id="KW-0812">Transmembrane</keyword>
<name>A0A4Q7MKY1_9BACT</name>
<dbReference type="Pfam" id="PF06580">
    <property type="entry name" value="His_kinase"/>
    <property type="match status" value="1"/>
</dbReference>
<comment type="caution">
    <text evidence="3">The sequence shown here is derived from an EMBL/GenBank/DDBJ whole genome shotgun (WGS) entry which is preliminary data.</text>
</comment>
<evidence type="ECO:0000259" key="2">
    <source>
        <dbReference type="Pfam" id="PF06580"/>
    </source>
</evidence>
<evidence type="ECO:0000313" key="3">
    <source>
        <dbReference type="EMBL" id="RZS68944.1"/>
    </source>
</evidence>
<dbReference type="InterPro" id="IPR010559">
    <property type="entry name" value="Sig_transdc_His_kin_internal"/>
</dbReference>
<dbReference type="OrthoDB" id="9809908at2"/>
<evidence type="ECO:0000256" key="1">
    <source>
        <dbReference type="SAM" id="Phobius"/>
    </source>
</evidence>
<gene>
    <name evidence="3" type="ORF">EV199_4768</name>
</gene>
<feature type="domain" description="Signal transduction histidine kinase internal region" evidence="2">
    <location>
        <begin position="153"/>
        <end position="231"/>
    </location>
</feature>
<dbReference type="GO" id="GO:0000155">
    <property type="term" value="F:phosphorelay sensor kinase activity"/>
    <property type="evidence" value="ECO:0007669"/>
    <property type="project" value="InterPro"/>
</dbReference>
<dbReference type="InterPro" id="IPR036890">
    <property type="entry name" value="HATPase_C_sf"/>
</dbReference>
<proteinExistence type="predicted"/>
<feature type="transmembrane region" description="Helical" evidence="1">
    <location>
        <begin position="73"/>
        <end position="93"/>
    </location>
</feature>
<protein>
    <submittedName>
        <fullName evidence="3">Histidine kinase</fullName>
    </submittedName>
</protein>
<keyword evidence="1" id="KW-1133">Transmembrane helix</keyword>
<dbReference type="InterPro" id="IPR050640">
    <property type="entry name" value="Bact_2-comp_sensor_kinase"/>
</dbReference>
<keyword evidence="3" id="KW-0418">Kinase</keyword>
<dbReference type="RefSeq" id="WP_158643746.1">
    <property type="nucleotide sequence ID" value="NZ_CP042431.1"/>
</dbReference>
<keyword evidence="3" id="KW-0808">Transferase</keyword>
<sequence length="372" mass="43182">MYAHTAWKEPAVLVITILVTEFIYAMPQLVHHGFPARIIKEVLTDTLIMSLACIPGWYLHFRIFKNANWQKRILLHVFTAAVYYGVWLLGYLFYNSFMNLPVMTASQVLQNLWHNILFYVQGFSFLHLFHYFRQREEQVVREKELRRIAYETEIAGLKAQIQPHFLFNTLNSISGSVPAQQEFTRELIARLADIFRYALMASQEDRVPLKQEVDFIRTYLSLEQHRFGERLQVVIHMEEGMEDVMVPTLLFQPLIENALKHGIEPSVEGGVIVLSLTRHAQKLLIRVSNTGLVRNKDLNLMFNTRGVGLRNIQMRLRKLYNENLEVSRTEDCLHFSFHIPIHTKMPARAYSVTAAPAVSFNAMSPVFTNNGM</sequence>
<accession>A0A4Q7MKY1</accession>
<dbReference type="Proteomes" id="UP000293874">
    <property type="component" value="Unassembled WGS sequence"/>
</dbReference>
<organism evidence="3 4">
    <name type="scientific">Pseudobacter ginsenosidimutans</name>
    <dbReference type="NCBI Taxonomy" id="661488"/>
    <lineage>
        <taxon>Bacteria</taxon>
        <taxon>Pseudomonadati</taxon>
        <taxon>Bacteroidota</taxon>
        <taxon>Chitinophagia</taxon>
        <taxon>Chitinophagales</taxon>
        <taxon>Chitinophagaceae</taxon>
        <taxon>Pseudobacter</taxon>
    </lineage>
</organism>
<feature type="transmembrane region" description="Helical" evidence="1">
    <location>
        <begin position="12"/>
        <end position="30"/>
    </location>
</feature>
<keyword evidence="1" id="KW-0472">Membrane</keyword>